<keyword evidence="4" id="KW-0560">Oxidoreductase</keyword>
<sequence>MPSAVGQIEVVPLHKTFTAEVRGVDFSQPLPARVIEQIQAAIDQHGVLVFRNTGLDDKRQIAFAAQFGPLDDMEPHIKAGRKMRLPDKEMFDVSNLDPDGNIVTELDPQRLGAMKGNALWHADLAFNSPRAGYSMLRAHELPPKGLGGETEYLDARAAYDDLPDAMKKRIENLVGNHSMMHNRKLAAPDIYESINVRDFPFSKHKLVVPHRNGRNTLYLTSYIHHIDGMSDDESQALVDELFAHATQPQYRTLIQWENNSDLIMWDNTAVLHRATGGAYLTKHVRDMRRTTSNDTGAHAHGMNDPSKPFRQGLPIPKS</sequence>
<dbReference type="InterPro" id="IPR051178">
    <property type="entry name" value="TfdA_dioxygenase"/>
</dbReference>
<dbReference type="Gene3D" id="3.60.130.10">
    <property type="entry name" value="Clavaminate synthase-like"/>
    <property type="match status" value="1"/>
</dbReference>
<dbReference type="GO" id="GO:0046872">
    <property type="term" value="F:metal ion binding"/>
    <property type="evidence" value="ECO:0007669"/>
    <property type="project" value="UniProtKB-KW"/>
</dbReference>
<dbReference type="PANTHER" id="PTHR43779">
    <property type="entry name" value="DIOXYGENASE RV0097-RELATED"/>
    <property type="match status" value="1"/>
</dbReference>
<protein>
    <submittedName>
        <fullName evidence="8">Alpha-ketoglutarate-dependent 2,4-dichlorophenoxyacetate dioxygenase-like protein</fullName>
    </submittedName>
</protein>
<evidence type="ECO:0000256" key="2">
    <source>
        <dbReference type="ARBA" id="ARBA00022723"/>
    </source>
</evidence>
<evidence type="ECO:0000256" key="5">
    <source>
        <dbReference type="ARBA" id="ARBA00023004"/>
    </source>
</evidence>
<dbReference type="HOGENOM" id="CLU_036005_2_0_1"/>
<keyword evidence="9" id="KW-1185">Reference proteome</keyword>
<comment type="caution">
    <text evidence="8">The sequence shown here is derived from an EMBL/GenBank/DDBJ whole genome shotgun (WGS) entry which is preliminary data.</text>
</comment>
<gene>
    <name evidence="8" type="ORF">ACRE_007060</name>
</gene>
<proteinExistence type="inferred from homology"/>
<keyword evidence="3 8" id="KW-0223">Dioxygenase</keyword>
<dbReference type="GO" id="GO:0051213">
    <property type="term" value="F:dioxygenase activity"/>
    <property type="evidence" value="ECO:0007669"/>
    <property type="project" value="UniProtKB-KW"/>
</dbReference>
<evidence type="ECO:0000313" key="9">
    <source>
        <dbReference type="Proteomes" id="UP000029964"/>
    </source>
</evidence>
<accession>A0A086TG96</accession>
<reference evidence="9" key="1">
    <citation type="journal article" date="2014" name="Genome Announc.">
        <title>Genome sequence and annotation of Acremonium chrysogenum, producer of the beta-lactam antibiotic cephalosporin C.</title>
        <authorList>
            <person name="Terfehr D."/>
            <person name="Dahlmann T.A."/>
            <person name="Specht T."/>
            <person name="Zadra I."/>
            <person name="Kuernsteiner H."/>
            <person name="Kueck U."/>
        </authorList>
    </citation>
    <scope>NUCLEOTIDE SEQUENCE [LARGE SCALE GENOMIC DNA]</scope>
    <source>
        <strain evidence="9">ATCC 11550 / CBS 779.69 / DSM 880 / IAM 14645 / JCM 23072 / IMI 49137</strain>
    </source>
</reference>
<dbReference type="EMBL" id="JPKY01000003">
    <property type="protein sequence ID" value="KFH48378.1"/>
    <property type="molecule type" value="Genomic_DNA"/>
</dbReference>
<evidence type="ECO:0000313" key="8">
    <source>
        <dbReference type="EMBL" id="KFH48378.1"/>
    </source>
</evidence>
<evidence type="ECO:0000256" key="1">
    <source>
        <dbReference type="ARBA" id="ARBA00005896"/>
    </source>
</evidence>
<feature type="domain" description="TauD/TfdA-like" evidence="7">
    <location>
        <begin position="10"/>
        <end position="291"/>
    </location>
</feature>
<dbReference type="InterPro" id="IPR042098">
    <property type="entry name" value="TauD-like_sf"/>
</dbReference>
<evidence type="ECO:0000256" key="6">
    <source>
        <dbReference type="SAM" id="MobiDB-lite"/>
    </source>
</evidence>
<dbReference type="AlphaFoldDB" id="A0A086TG96"/>
<dbReference type="PANTHER" id="PTHR43779:SF3">
    <property type="entry name" value="(3R)-3-[(CARBOXYMETHYL)AMINO]FATTY ACID OXYGENASE_DECARBOXYLASE"/>
    <property type="match status" value="1"/>
</dbReference>
<feature type="region of interest" description="Disordered" evidence="6">
    <location>
        <begin position="291"/>
        <end position="318"/>
    </location>
</feature>
<evidence type="ECO:0000259" key="7">
    <source>
        <dbReference type="Pfam" id="PF02668"/>
    </source>
</evidence>
<name>A0A086TG96_HAPC1</name>
<organism evidence="8 9">
    <name type="scientific">Hapsidospora chrysogenum (strain ATCC 11550 / CBS 779.69 / DSM 880 / IAM 14645 / JCM 23072 / IMI 49137)</name>
    <name type="common">Acremonium chrysogenum</name>
    <dbReference type="NCBI Taxonomy" id="857340"/>
    <lineage>
        <taxon>Eukaryota</taxon>
        <taxon>Fungi</taxon>
        <taxon>Dikarya</taxon>
        <taxon>Ascomycota</taxon>
        <taxon>Pezizomycotina</taxon>
        <taxon>Sordariomycetes</taxon>
        <taxon>Hypocreomycetidae</taxon>
        <taxon>Hypocreales</taxon>
        <taxon>Bionectriaceae</taxon>
        <taxon>Hapsidospora</taxon>
    </lineage>
</organism>
<keyword evidence="5" id="KW-0408">Iron</keyword>
<dbReference type="Pfam" id="PF02668">
    <property type="entry name" value="TauD"/>
    <property type="match status" value="1"/>
</dbReference>
<dbReference type="Proteomes" id="UP000029964">
    <property type="component" value="Unassembled WGS sequence"/>
</dbReference>
<dbReference type="SUPFAM" id="SSF51197">
    <property type="entry name" value="Clavaminate synthase-like"/>
    <property type="match status" value="1"/>
</dbReference>
<keyword evidence="2" id="KW-0479">Metal-binding</keyword>
<evidence type="ECO:0000256" key="3">
    <source>
        <dbReference type="ARBA" id="ARBA00022964"/>
    </source>
</evidence>
<evidence type="ECO:0000256" key="4">
    <source>
        <dbReference type="ARBA" id="ARBA00023002"/>
    </source>
</evidence>
<dbReference type="OrthoDB" id="5818554at2759"/>
<comment type="similarity">
    <text evidence="1">Belongs to the TfdA dioxygenase family.</text>
</comment>
<dbReference type="InterPro" id="IPR003819">
    <property type="entry name" value="TauD/TfdA-like"/>
</dbReference>